<evidence type="ECO:0000313" key="3">
    <source>
        <dbReference type="Proteomes" id="UP000031443"/>
    </source>
</evidence>
<dbReference type="PANTHER" id="PTHR47595:SF1">
    <property type="entry name" value="MYB_SANT-LIKE DNA-BINDING DOMAIN-CONTAINING PROTEIN"/>
    <property type="match status" value="1"/>
</dbReference>
<dbReference type="PANTHER" id="PTHR47595">
    <property type="entry name" value="HEAT SHOCK 70 KDA PROTEIN 14"/>
    <property type="match status" value="1"/>
</dbReference>
<keyword evidence="3" id="KW-1185">Reference proteome</keyword>
<sequence length="141" mass="15732">MPEKGHDRDTLQCRVKVKELWNAYHKAQETNRCFGAVPTSCQFYKKLVAILGGDPTSTAKFTVDTGVACVPVKTGPSQEEEILDEDVEGERDPDATQRSEVHAARSSFLPQRGLVSHSSQSLVKRKQERRPLISGFDFGNR</sequence>
<gene>
    <name evidence="2" type="ORF">UY3_08608</name>
</gene>
<feature type="compositionally biased region" description="Acidic residues" evidence="1">
    <location>
        <begin position="78"/>
        <end position="89"/>
    </location>
</feature>
<dbReference type="Proteomes" id="UP000031443">
    <property type="component" value="Unassembled WGS sequence"/>
</dbReference>
<protein>
    <submittedName>
        <fullName evidence="2">Uncharacterized protein</fullName>
    </submittedName>
</protein>
<reference evidence="3" key="1">
    <citation type="journal article" date="2013" name="Nat. Genet.">
        <title>The draft genomes of soft-shell turtle and green sea turtle yield insights into the development and evolution of the turtle-specific body plan.</title>
        <authorList>
            <person name="Wang Z."/>
            <person name="Pascual-Anaya J."/>
            <person name="Zadissa A."/>
            <person name="Li W."/>
            <person name="Niimura Y."/>
            <person name="Huang Z."/>
            <person name="Li C."/>
            <person name="White S."/>
            <person name="Xiong Z."/>
            <person name="Fang D."/>
            <person name="Wang B."/>
            <person name="Ming Y."/>
            <person name="Chen Y."/>
            <person name="Zheng Y."/>
            <person name="Kuraku S."/>
            <person name="Pignatelli M."/>
            <person name="Herrero J."/>
            <person name="Beal K."/>
            <person name="Nozawa M."/>
            <person name="Li Q."/>
            <person name="Wang J."/>
            <person name="Zhang H."/>
            <person name="Yu L."/>
            <person name="Shigenobu S."/>
            <person name="Wang J."/>
            <person name="Liu J."/>
            <person name="Flicek P."/>
            <person name="Searle S."/>
            <person name="Wang J."/>
            <person name="Kuratani S."/>
            <person name="Yin Y."/>
            <person name="Aken B."/>
            <person name="Zhang G."/>
            <person name="Irie N."/>
        </authorList>
    </citation>
    <scope>NUCLEOTIDE SEQUENCE [LARGE SCALE GENOMIC DNA]</scope>
</reference>
<evidence type="ECO:0000256" key="1">
    <source>
        <dbReference type="SAM" id="MobiDB-lite"/>
    </source>
</evidence>
<organism evidence="2 3">
    <name type="scientific">Chelonia mydas</name>
    <name type="common">Green sea-turtle</name>
    <name type="synonym">Chelonia agassizi</name>
    <dbReference type="NCBI Taxonomy" id="8469"/>
    <lineage>
        <taxon>Eukaryota</taxon>
        <taxon>Metazoa</taxon>
        <taxon>Chordata</taxon>
        <taxon>Craniata</taxon>
        <taxon>Vertebrata</taxon>
        <taxon>Euteleostomi</taxon>
        <taxon>Archelosauria</taxon>
        <taxon>Testudinata</taxon>
        <taxon>Testudines</taxon>
        <taxon>Cryptodira</taxon>
        <taxon>Durocryptodira</taxon>
        <taxon>Americhelydia</taxon>
        <taxon>Chelonioidea</taxon>
        <taxon>Cheloniidae</taxon>
        <taxon>Chelonia</taxon>
    </lineage>
</organism>
<dbReference type="AlphaFoldDB" id="M7B8E1"/>
<feature type="region of interest" description="Disordered" evidence="1">
    <location>
        <begin position="74"/>
        <end position="105"/>
    </location>
</feature>
<accession>M7B8E1</accession>
<proteinExistence type="predicted"/>
<feature type="compositionally biased region" description="Basic and acidic residues" evidence="1">
    <location>
        <begin position="90"/>
        <end position="103"/>
    </location>
</feature>
<name>M7B8E1_CHEMY</name>
<dbReference type="EMBL" id="KB533245">
    <property type="protein sequence ID" value="EMP34231.1"/>
    <property type="molecule type" value="Genomic_DNA"/>
</dbReference>
<evidence type="ECO:0000313" key="2">
    <source>
        <dbReference type="EMBL" id="EMP34231.1"/>
    </source>
</evidence>